<dbReference type="InterPro" id="IPR051604">
    <property type="entry name" value="Ergot_Alk_Oxidoreductase"/>
</dbReference>
<gene>
    <name evidence="2" type="ORF">GC722_12735</name>
</gene>
<dbReference type="InterPro" id="IPR036291">
    <property type="entry name" value="NAD(P)-bd_dom_sf"/>
</dbReference>
<dbReference type="Proteomes" id="UP000435304">
    <property type="component" value="Unassembled WGS sequence"/>
</dbReference>
<dbReference type="PANTHER" id="PTHR43162">
    <property type="match status" value="1"/>
</dbReference>
<name>A0A6A9UVL6_9ACTN</name>
<dbReference type="EMBL" id="WPCU01000008">
    <property type="protein sequence ID" value="MVA76883.1"/>
    <property type="molecule type" value="Genomic_DNA"/>
</dbReference>
<dbReference type="SUPFAM" id="SSF51735">
    <property type="entry name" value="NAD(P)-binding Rossmann-fold domains"/>
    <property type="match status" value="1"/>
</dbReference>
<dbReference type="Gene3D" id="3.40.50.720">
    <property type="entry name" value="NAD(P)-binding Rossmann-like Domain"/>
    <property type="match status" value="1"/>
</dbReference>
<dbReference type="RefSeq" id="WP_156610763.1">
    <property type="nucleotide sequence ID" value="NZ_WPCU01000008.1"/>
</dbReference>
<reference evidence="2 3" key="1">
    <citation type="submission" date="2019-12" db="EMBL/GenBank/DDBJ databases">
        <title>Auraticoccus cholistani sp. nov., an actinomycete isolated from soil of Cholistan desert.</title>
        <authorList>
            <person name="Cheema M.T."/>
        </authorList>
    </citation>
    <scope>NUCLEOTIDE SEQUENCE [LARGE SCALE GENOMIC DNA]</scope>
    <source>
        <strain evidence="2 3">F435</strain>
    </source>
</reference>
<dbReference type="InterPro" id="IPR016040">
    <property type="entry name" value="NAD(P)-bd_dom"/>
</dbReference>
<dbReference type="Pfam" id="PF13460">
    <property type="entry name" value="NAD_binding_10"/>
    <property type="match status" value="1"/>
</dbReference>
<accession>A0A6A9UVL6</accession>
<evidence type="ECO:0000313" key="2">
    <source>
        <dbReference type="EMBL" id="MVA76883.1"/>
    </source>
</evidence>
<evidence type="ECO:0000259" key="1">
    <source>
        <dbReference type="Pfam" id="PF13460"/>
    </source>
</evidence>
<dbReference type="Gene3D" id="3.90.25.10">
    <property type="entry name" value="UDP-galactose 4-epimerase, domain 1"/>
    <property type="match status" value="1"/>
</dbReference>
<dbReference type="AlphaFoldDB" id="A0A6A9UVL6"/>
<protein>
    <submittedName>
        <fullName evidence="2">NAD(P)H-binding protein</fullName>
    </submittedName>
</protein>
<proteinExistence type="predicted"/>
<dbReference type="PANTHER" id="PTHR43162:SF1">
    <property type="entry name" value="PRESTALK A DIFFERENTIATION PROTEIN A"/>
    <property type="match status" value="1"/>
</dbReference>
<evidence type="ECO:0000313" key="3">
    <source>
        <dbReference type="Proteomes" id="UP000435304"/>
    </source>
</evidence>
<sequence length="289" mass="30603">MQVAITAPTGHVGSELVRALVQGGVRPRVLVRDPARLPSGLAGLVDVAVVDLTDAAGVVAATAGVDSLFWLQPDTGAEDPVEQHRVLARIAARAVTEHRIQRVVLVSSVGAEARGGFGDIDGLAAAEQVLADAAPSLCVLRCGYFFTNLLTAVDDLRAGRLATTFPLDLALAWVHPRDVAEVAALRLVSPGWHGLVHQAVHGPQDLDHRQVAALLSRVLRRPVEAVQLEEEQVAAELRSFGMGEARVQALLGMSRGFAHGFTPEQPRSLLSTTPSTLAAWAQEVLLPVL</sequence>
<comment type="caution">
    <text evidence="2">The sequence shown here is derived from an EMBL/GenBank/DDBJ whole genome shotgun (WGS) entry which is preliminary data.</text>
</comment>
<feature type="domain" description="NAD(P)-binding" evidence="1">
    <location>
        <begin position="9"/>
        <end position="120"/>
    </location>
</feature>
<keyword evidence="3" id="KW-1185">Reference proteome</keyword>
<organism evidence="2 3">
    <name type="scientific">Auraticoccus cholistanensis</name>
    <dbReference type="NCBI Taxonomy" id="2656650"/>
    <lineage>
        <taxon>Bacteria</taxon>
        <taxon>Bacillati</taxon>
        <taxon>Actinomycetota</taxon>
        <taxon>Actinomycetes</taxon>
        <taxon>Propionibacteriales</taxon>
        <taxon>Propionibacteriaceae</taxon>
        <taxon>Auraticoccus</taxon>
    </lineage>
</organism>